<dbReference type="GO" id="GO:0005783">
    <property type="term" value="C:endoplasmic reticulum"/>
    <property type="evidence" value="ECO:0007669"/>
    <property type="project" value="TreeGrafter"/>
</dbReference>
<dbReference type="InterPro" id="IPR044862">
    <property type="entry name" value="Pro_4_hyd_alph_FE2OG_OXY"/>
</dbReference>
<evidence type="ECO:0000313" key="9">
    <source>
        <dbReference type="Proteomes" id="UP000593567"/>
    </source>
</evidence>
<accession>A0A7J7J4M2</accession>
<dbReference type="PANTHER" id="PTHR10869">
    <property type="entry name" value="PROLYL 4-HYDROXYLASE ALPHA SUBUNIT"/>
    <property type="match status" value="1"/>
</dbReference>
<dbReference type="InterPro" id="IPR006620">
    <property type="entry name" value="Pro_4_hyd_alph"/>
</dbReference>
<evidence type="ECO:0000259" key="7">
    <source>
        <dbReference type="PROSITE" id="PS51471"/>
    </source>
</evidence>
<feature type="domain" description="Fe2OG dioxygenase" evidence="7">
    <location>
        <begin position="212"/>
        <end position="315"/>
    </location>
</feature>
<protein>
    <recommendedName>
        <fullName evidence="7">Fe2OG dioxygenase domain-containing protein</fullName>
    </recommendedName>
</protein>
<dbReference type="EMBL" id="VXIV02003139">
    <property type="protein sequence ID" value="KAF6021045.1"/>
    <property type="molecule type" value="Genomic_DNA"/>
</dbReference>
<dbReference type="GO" id="GO:0004656">
    <property type="term" value="F:procollagen-proline 4-dioxygenase activity"/>
    <property type="evidence" value="ECO:0007669"/>
    <property type="project" value="TreeGrafter"/>
</dbReference>
<gene>
    <name evidence="8" type="ORF">EB796_020692</name>
</gene>
<evidence type="ECO:0000256" key="6">
    <source>
        <dbReference type="ARBA" id="ARBA00023004"/>
    </source>
</evidence>
<keyword evidence="4" id="KW-0223">Dioxygenase</keyword>
<evidence type="ECO:0000256" key="2">
    <source>
        <dbReference type="ARBA" id="ARBA00022723"/>
    </source>
</evidence>
<keyword evidence="3" id="KW-0847">Vitamin C</keyword>
<proteinExistence type="predicted"/>
<dbReference type="PANTHER" id="PTHR10869:SF180">
    <property type="entry name" value="FE2OG DIOXYGENASE DOMAIN-CONTAINING PROTEIN"/>
    <property type="match status" value="1"/>
</dbReference>
<dbReference type="OrthoDB" id="420380at2759"/>
<evidence type="ECO:0000256" key="4">
    <source>
        <dbReference type="ARBA" id="ARBA00022964"/>
    </source>
</evidence>
<keyword evidence="2" id="KW-0479">Metal-binding</keyword>
<dbReference type="FunFam" id="2.60.120.620:FF:000054">
    <property type="entry name" value="Prolyl 4-hydroxylase subunit alpha-1"/>
    <property type="match status" value="1"/>
</dbReference>
<name>A0A7J7J4M2_BUGNE</name>
<evidence type="ECO:0000313" key="8">
    <source>
        <dbReference type="EMBL" id="KAF6021045.1"/>
    </source>
</evidence>
<dbReference type="Pfam" id="PF13640">
    <property type="entry name" value="2OG-FeII_Oxy_3"/>
    <property type="match status" value="1"/>
</dbReference>
<dbReference type="GO" id="GO:0031418">
    <property type="term" value="F:L-ascorbic acid binding"/>
    <property type="evidence" value="ECO:0007669"/>
    <property type="project" value="UniProtKB-KW"/>
</dbReference>
<comment type="cofactor">
    <cofactor evidence="1">
        <name>L-ascorbate</name>
        <dbReference type="ChEBI" id="CHEBI:38290"/>
    </cofactor>
</comment>
<dbReference type="InterPro" id="IPR005123">
    <property type="entry name" value="Oxoglu/Fe-dep_dioxygenase_dom"/>
</dbReference>
<keyword evidence="6" id="KW-0408">Iron</keyword>
<dbReference type="Proteomes" id="UP000593567">
    <property type="component" value="Unassembled WGS sequence"/>
</dbReference>
<sequence length="371" mass="42763">MVLPPETTKSITLTLSSLMSTNKLDKKVNFSSNIVTEKQNDNSKKQLSQPNLKYLQNAAEFSPTFQKQLEVKKIFLEGRRIAPVELLPQNNISRNHSVRVYMFDDFLSAEECDGLRSVHNKHVKSGSTQSPILCFENLQTLRLNLESVNRSHVTVSASDFTEGTYCLNETFSLQVADWLNYNWSYSTAFYFGESTFSKKMAALIQETTSLKPENGGKFQITSYPQHIGYKKHTDCIEDNSHFRDRFATVLVYLDDVESGGETAFTELGIWVKPKKGRALVWNNMNEFGKCEPLSVHEASKVTKGQKYIIQRWYYYESFWALGKRMEAPPLPPREPDIGMVSCDEFHHGSCRWYDEWSYDVMKDYRSTMNKT</sequence>
<evidence type="ECO:0000256" key="1">
    <source>
        <dbReference type="ARBA" id="ARBA00001961"/>
    </source>
</evidence>
<dbReference type="PROSITE" id="PS51471">
    <property type="entry name" value="FE2OG_OXY"/>
    <property type="match status" value="1"/>
</dbReference>
<evidence type="ECO:0000256" key="5">
    <source>
        <dbReference type="ARBA" id="ARBA00023002"/>
    </source>
</evidence>
<organism evidence="8 9">
    <name type="scientific">Bugula neritina</name>
    <name type="common">Brown bryozoan</name>
    <name type="synonym">Sertularia neritina</name>
    <dbReference type="NCBI Taxonomy" id="10212"/>
    <lineage>
        <taxon>Eukaryota</taxon>
        <taxon>Metazoa</taxon>
        <taxon>Spiralia</taxon>
        <taxon>Lophotrochozoa</taxon>
        <taxon>Bryozoa</taxon>
        <taxon>Gymnolaemata</taxon>
        <taxon>Cheilostomatida</taxon>
        <taxon>Flustrina</taxon>
        <taxon>Buguloidea</taxon>
        <taxon>Bugulidae</taxon>
        <taxon>Bugula</taxon>
    </lineage>
</organism>
<dbReference type="AlphaFoldDB" id="A0A7J7J4M2"/>
<reference evidence="8" key="1">
    <citation type="submission" date="2020-06" db="EMBL/GenBank/DDBJ databases">
        <title>Draft genome of Bugula neritina, a colonial animal packing powerful symbionts and potential medicines.</title>
        <authorList>
            <person name="Rayko M."/>
        </authorList>
    </citation>
    <scope>NUCLEOTIDE SEQUENCE [LARGE SCALE GENOMIC DNA]</scope>
    <source>
        <strain evidence="8">Kwan_BN1</strain>
    </source>
</reference>
<dbReference type="InterPro" id="IPR045054">
    <property type="entry name" value="P4HA-like"/>
</dbReference>
<dbReference type="Gene3D" id="2.60.120.620">
    <property type="entry name" value="q2cbj1_9rhob like domain"/>
    <property type="match status" value="1"/>
</dbReference>
<dbReference type="GO" id="GO:0005506">
    <property type="term" value="F:iron ion binding"/>
    <property type="evidence" value="ECO:0007669"/>
    <property type="project" value="InterPro"/>
</dbReference>
<evidence type="ECO:0000256" key="3">
    <source>
        <dbReference type="ARBA" id="ARBA00022896"/>
    </source>
</evidence>
<comment type="caution">
    <text evidence="8">The sequence shown here is derived from an EMBL/GenBank/DDBJ whole genome shotgun (WGS) entry which is preliminary data.</text>
</comment>
<dbReference type="SMART" id="SM00702">
    <property type="entry name" value="P4Hc"/>
    <property type="match status" value="1"/>
</dbReference>
<keyword evidence="9" id="KW-1185">Reference proteome</keyword>
<keyword evidence="5" id="KW-0560">Oxidoreductase</keyword>